<keyword evidence="1" id="KW-0472">Membrane</keyword>
<dbReference type="OrthoDB" id="325419at2157"/>
<keyword evidence="3" id="KW-1185">Reference proteome</keyword>
<keyword evidence="1" id="KW-1133">Transmembrane helix</keyword>
<organism evidence="2 3">
    <name type="scientific">Halorubrum xinjiangense</name>
    <dbReference type="NCBI Taxonomy" id="261291"/>
    <lineage>
        <taxon>Archaea</taxon>
        <taxon>Methanobacteriati</taxon>
        <taxon>Methanobacteriota</taxon>
        <taxon>Stenosarchaea group</taxon>
        <taxon>Halobacteria</taxon>
        <taxon>Halobacteriales</taxon>
        <taxon>Haloferacaceae</taxon>
        <taxon>Halorubrum</taxon>
    </lineage>
</organism>
<gene>
    <name evidence="2" type="ORF">SAMN04488067_12025</name>
</gene>
<feature type="transmembrane region" description="Helical" evidence="1">
    <location>
        <begin position="87"/>
        <end position="109"/>
    </location>
</feature>
<feature type="transmembrane region" description="Helical" evidence="1">
    <location>
        <begin position="129"/>
        <end position="151"/>
    </location>
</feature>
<dbReference type="AlphaFoldDB" id="A0A1G7SE94"/>
<evidence type="ECO:0000313" key="3">
    <source>
        <dbReference type="Proteomes" id="UP000324020"/>
    </source>
</evidence>
<feature type="transmembrane region" description="Helical" evidence="1">
    <location>
        <begin position="57"/>
        <end position="75"/>
    </location>
</feature>
<feature type="transmembrane region" description="Helical" evidence="1">
    <location>
        <begin position="20"/>
        <end position="45"/>
    </location>
</feature>
<dbReference type="RefSeq" id="WP_149799919.1">
    <property type="nucleotide sequence ID" value="NZ_FNBO01000020.1"/>
</dbReference>
<dbReference type="Proteomes" id="UP000324020">
    <property type="component" value="Unassembled WGS sequence"/>
</dbReference>
<accession>A0A1G7SE94</accession>
<evidence type="ECO:0000256" key="1">
    <source>
        <dbReference type="SAM" id="Phobius"/>
    </source>
</evidence>
<evidence type="ECO:0000313" key="2">
    <source>
        <dbReference type="EMBL" id="SDG21291.1"/>
    </source>
</evidence>
<sequence>MNVPLGLAPFAGQSRGEHALVLVGGALACLVGYAGAAAAFFGLAALGHGEPVGPQRIAGVFASLACWGFYALAFVRGKGGPVTDVLAYPLATVTLVPFAFRWTLFGPAWDALADRFGFFLFQPALFVDAAAHVVPGVVLCAGILTAWASLLGEEAVTAWQREHLSEPFREAFVEE</sequence>
<protein>
    <submittedName>
        <fullName evidence="2">Uncharacterized protein</fullName>
    </submittedName>
</protein>
<name>A0A1G7SE94_9EURY</name>
<reference evidence="2 3" key="1">
    <citation type="submission" date="2016-10" db="EMBL/GenBank/DDBJ databases">
        <authorList>
            <person name="Varghese N."/>
            <person name="Submissions S."/>
        </authorList>
    </citation>
    <scope>NUCLEOTIDE SEQUENCE [LARGE SCALE GENOMIC DNA]</scope>
    <source>
        <strain evidence="2 3">CGMCC 1.3527</strain>
    </source>
</reference>
<keyword evidence="1" id="KW-0812">Transmembrane</keyword>
<proteinExistence type="predicted"/>
<dbReference type="EMBL" id="FNBO01000020">
    <property type="protein sequence ID" value="SDG21291.1"/>
    <property type="molecule type" value="Genomic_DNA"/>
</dbReference>